<dbReference type="Proteomes" id="UP000298061">
    <property type="component" value="Unassembled WGS sequence"/>
</dbReference>
<sequence length="482" mass="54667">MRSSSVVWEDRDTDMGSPLTELSDETSSISPDAPAISPGQRMLSVDEVYDRIFSCCSPGTLIRLSWTCRAAYAALHSYYRRGFNINRHLARYFPDPRAFRCLQARTGTLVSGSNALQFFDRTHYPNSDLDLYVSMTDAVVVADWLVAAGYVYQARHDQAQALRVALFRMVENYESMESLEDAFVWMNYGLPGVAGVFTFVKPVDTTRSTTSPMETDDDDDIAVGEMTEVDSSGSESEDGTEEPPSLLKVQIIAAITMPLACILEFHSSCVFNFITHEKAYSLYPKATFEDRRTLLFKPANRLKPATQRAIEKYRQRGWKILYNAPPHWYDIGGPKPGPDDPKDSALECTSRWADDGLTWVIPLTKDGVSARIDDATCRCDPHAAYNLRWVHDDPHPDPAPVTNWHLRTRWKRNQRHEQPCYAVVSSPALRDSYVIADRELQDIVKTRFHPLRAYMLGTEDGIFSPDVPRNLRLRPPYGYKPL</sequence>
<evidence type="ECO:0008006" key="4">
    <source>
        <dbReference type="Google" id="ProtNLM"/>
    </source>
</evidence>
<organism evidence="2 3">
    <name type="scientific">Hericium alpestre</name>
    <dbReference type="NCBI Taxonomy" id="135208"/>
    <lineage>
        <taxon>Eukaryota</taxon>
        <taxon>Fungi</taxon>
        <taxon>Dikarya</taxon>
        <taxon>Basidiomycota</taxon>
        <taxon>Agaricomycotina</taxon>
        <taxon>Agaricomycetes</taxon>
        <taxon>Russulales</taxon>
        <taxon>Hericiaceae</taxon>
        <taxon>Hericium</taxon>
    </lineage>
</organism>
<evidence type="ECO:0000313" key="2">
    <source>
        <dbReference type="EMBL" id="TFY80353.1"/>
    </source>
</evidence>
<name>A0A4Z0A1Z6_9AGAM</name>
<feature type="region of interest" description="Disordered" evidence="1">
    <location>
        <begin position="1"/>
        <end position="34"/>
    </location>
</feature>
<protein>
    <recommendedName>
        <fullName evidence="4">F-box domain-containing protein</fullName>
    </recommendedName>
</protein>
<comment type="caution">
    <text evidence="2">The sequence shown here is derived from an EMBL/GenBank/DDBJ whole genome shotgun (WGS) entry which is preliminary data.</text>
</comment>
<dbReference type="STRING" id="135208.A0A4Z0A1Z6"/>
<dbReference type="AlphaFoldDB" id="A0A4Z0A1Z6"/>
<accession>A0A4Z0A1Z6</accession>
<evidence type="ECO:0000313" key="3">
    <source>
        <dbReference type="Proteomes" id="UP000298061"/>
    </source>
</evidence>
<dbReference type="OrthoDB" id="3041043at2759"/>
<reference evidence="2 3" key="1">
    <citation type="submission" date="2019-02" db="EMBL/GenBank/DDBJ databases">
        <title>Genome sequencing of the rare red list fungi Hericium alpestre (H. flagellum).</title>
        <authorList>
            <person name="Buettner E."/>
            <person name="Kellner H."/>
        </authorList>
    </citation>
    <scope>NUCLEOTIDE SEQUENCE [LARGE SCALE GENOMIC DNA]</scope>
    <source>
        <strain evidence="2 3">DSM 108284</strain>
    </source>
</reference>
<keyword evidence="3" id="KW-1185">Reference proteome</keyword>
<evidence type="ECO:0000256" key="1">
    <source>
        <dbReference type="SAM" id="MobiDB-lite"/>
    </source>
</evidence>
<gene>
    <name evidence="2" type="ORF">EWM64_g3656</name>
</gene>
<dbReference type="EMBL" id="SFCI01000352">
    <property type="protein sequence ID" value="TFY80353.1"/>
    <property type="molecule type" value="Genomic_DNA"/>
</dbReference>
<proteinExistence type="predicted"/>